<proteinExistence type="predicted"/>
<dbReference type="PANTHER" id="PTHR30136:SF35">
    <property type="entry name" value="HTH-TYPE TRANSCRIPTIONAL REGULATOR RV1719"/>
    <property type="match status" value="1"/>
</dbReference>
<dbReference type="GO" id="GO:0003700">
    <property type="term" value="F:DNA-binding transcription factor activity"/>
    <property type="evidence" value="ECO:0007669"/>
    <property type="project" value="TreeGrafter"/>
</dbReference>
<dbReference type="SUPFAM" id="SSF46785">
    <property type="entry name" value="Winged helix' DNA-binding domain"/>
    <property type="match status" value="1"/>
</dbReference>
<evidence type="ECO:0000313" key="9">
    <source>
        <dbReference type="Proteomes" id="UP000264753"/>
    </source>
</evidence>
<reference evidence="8 9" key="1">
    <citation type="journal article" date="2018" name="Nat. Biotechnol.">
        <title>A standardized bacterial taxonomy based on genome phylogeny substantially revises the tree of life.</title>
        <authorList>
            <person name="Parks D.H."/>
            <person name="Chuvochina M."/>
            <person name="Waite D.W."/>
            <person name="Rinke C."/>
            <person name="Skarshewski A."/>
            <person name="Chaumeil P.A."/>
            <person name="Hugenholtz P."/>
        </authorList>
    </citation>
    <scope>NUCLEOTIDE SEQUENCE [LARGE SCALE GENOMIC DNA]</scope>
    <source>
        <strain evidence="6">UBA8707</strain>
        <strain evidence="7">UBA9881</strain>
    </source>
</reference>
<dbReference type="Gene3D" id="1.10.10.10">
    <property type="entry name" value="Winged helix-like DNA-binding domain superfamily/Winged helix DNA-binding domain"/>
    <property type="match status" value="1"/>
</dbReference>
<dbReference type="SUPFAM" id="SSF55781">
    <property type="entry name" value="GAF domain-like"/>
    <property type="match status" value="1"/>
</dbReference>
<evidence type="ECO:0000313" key="7">
    <source>
        <dbReference type="EMBL" id="HCW65935.1"/>
    </source>
</evidence>
<organism evidence="6 9">
    <name type="scientific">Thalassospira lucentensis</name>
    <dbReference type="NCBI Taxonomy" id="168935"/>
    <lineage>
        <taxon>Bacteria</taxon>
        <taxon>Pseudomonadati</taxon>
        <taxon>Pseudomonadota</taxon>
        <taxon>Alphaproteobacteria</taxon>
        <taxon>Rhodospirillales</taxon>
        <taxon>Thalassospiraceae</taxon>
        <taxon>Thalassospira</taxon>
    </lineage>
</organism>
<keyword evidence="2" id="KW-0238">DNA-binding</keyword>
<feature type="domain" description="HTH iclR-type" evidence="4">
    <location>
        <begin position="6"/>
        <end position="67"/>
    </location>
</feature>
<dbReference type="InterPro" id="IPR014757">
    <property type="entry name" value="Tscrpt_reg_IclR_C"/>
</dbReference>
<sequence length="259" mass="28361">MTSQLNGSVLKAFKILDLFAAGKIELTAQETADALGINMITAHRFLHTLVHAGALRVTSRGVFRLGYMFADLGQRVMRDGNLAGLLQPILDQLARDTGEACMATEFDHDMAVCIAKALPDRPLYVDIRIGSKLDAFCTAHGKLWLAHMSSADQDRYFAKAELTRMTDHTLTNVNALKTELHHIREQGYATNNGERENDIYAIAVPILTRHGNMVSAFSVFGASPATLQTHRDRLLESLKTAATTAQNSLYGTDNADGTD</sequence>
<dbReference type="Pfam" id="PF01614">
    <property type="entry name" value="IclR_C"/>
    <property type="match status" value="1"/>
</dbReference>
<dbReference type="RefSeq" id="WP_276651630.1">
    <property type="nucleotide sequence ID" value="NZ_DOOG01000037.1"/>
</dbReference>
<evidence type="ECO:0000313" key="8">
    <source>
        <dbReference type="Proteomes" id="UP000264179"/>
    </source>
</evidence>
<comment type="caution">
    <text evidence="6">The sequence shown here is derived from an EMBL/GenBank/DDBJ whole genome shotgun (WGS) entry which is preliminary data.</text>
</comment>
<dbReference type="InterPro" id="IPR036390">
    <property type="entry name" value="WH_DNA-bd_sf"/>
</dbReference>
<dbReference type="Pfam" id="PF09339">
    <property type="entry name" value="HTH_IclR"/>
    <property type="match status" value="1"/>
</dbReference>
<dbReference type="PANTHER" id="PTHR30136">
    <property type="entry name" value="HELIX-TURN-HELIX TRANSCRIPTIONAL REGULATOR, ICLR FAMILY"/>
    <property type="match status" value="1"/>
</dbReference>
<keyword evidence="3" id="KW-0804">Transcription</keyword>
<dbReference type="PROSITE" id="PS51077">
    <property type="entry name" value="HTH_ICLR"/>
    <property type="match status" value="1"/>
</dbReference>
<dbReference type="InterPro" id="IPR005471">
    <property type="entry name" value="Tscrpt_reg_IclR_N"/>
</dbReference>
<evidence type="ECO:0000256" key="3">
    <source>
        <dbReference type="ARBA" id="ARBA00023163"/>
    </source>
</evidence>
<dbReference type="Proteomes" id="UP000264753">
    <property type="component" value="Unassembled WGS sequence"/>
</dbReference>
<accession>A0A358HPJ5</accession>
<evidence type="ECO:0000256" key="1">
    <source>
        <dbReference type="ARBA" id="ARBA00023015"/>
    </source>
</evidence>
<feature type="domain" description="IclR-ED" evidence="5">
    <location>
        <begin position="68"/>
        <end position="251"/>
    </location>
</feature>
<evidence type="ECO:0000313" key="6">
    <source>
        <dbReference type="EMBL" id="HBU97107.1"/>
    </source>
</evidence>
<dbReference type="InterPro" id="IPR029016">
    <property type="entry name" value="GAF-like_dom_sf"/>
</dbReference>
<name>A0A358HPJ5_9PROT</name>
<dbReference type="GO" id="GO:0003677">
    <property type="term" value="F:DNA binding"/>
    <property type="evidence" value="ECO:0007669"/>
    <property type="project" value="UniProtKB-KW"/>
</dbReference>
<evidence type="ECO:0000259" key="5">
    <source>
        <dbReference type="PROSITE" id="PS51078"/>
    </source>
</evidence>
<dbReference type="SMART" id="SM00346">
    <property type="entry name" value="HTH_ICLR"/>
    <property type="match status" value="1"/>
</dbReference>
<evidence type="ECO:0000259" key="4">
    <source>
        <dbReference type="PROSITE" id="PS51077"/>
    </source>
</evidence>
<dbReference type="InterPro" id="IPR036388">
    <property type="entry name" value="WH-like_DNA-bd_sf"/>
</dbReference>
<dbReference type="InterPro" id="IPR050707">
    <property type="entry name" value="HTH_MetabolicPath_Reg"/>
</dbReference>
<dbReference type="PROSITE" id="PS51078">
    <property type="entry name" value="ICLR_ED"/>
    <property type="match status" value="1"/>
</dbReference>
<keyword evidence="1" id="KW-0805">Transcription regulation</keyword>
<dbReference type="GO" id="GO:0045892">
    <property type="term" value="P:negative regulation of DNA-templated transcription"/>
    <property type="evidence" value="ECO:0007669"/>
    <property type="project" value="TreeGrafter"/>
</dbReference>
<evidence type="ECO:0000256" key="2">
    <source>
        <dbReference type="ARBA" id="ARBA00023125"/>
    </source>
</evidence>
<dbReference type="Proteomes" id="UP000264179">
    <property type="component" value="Unassembled WGS sequence"/>
</dbReference>
<dbReference type="EMBL" id="DOOG01000037">
    <property type="protein sequence ID" value="HBU97107.1"/>
    <property type="molecule type" value="Genomic_DNA"/>
</dbReference>
<dbReference type="Gene3D" id="3.30.450.40">
    <property type="match status" value="1"/>
</dbReference>
<dbReference type="EMBL" id="DPOP01000017">
    <property type="protein sequence ID" value="HCW65935.1"/>
    <property type="molecule type" value="Genomic_DNA"/>
</dbReference>
<gene>
    <name evidence="6" type="ORF">DEF21_04265</name>
    <name evidence="7" type="ORF">DHR80_01745</name>
</gene>
<dbReference type="AlphaFoldDB" id="A0A358HPJ5"/>
<protein>
    <submittedName>
        <fullName evidence="6">IclR family transcriptional regulator</fullName>
    </submittedName>
</protein>